<sequence length="88" mass="9764">MKTKFLIPVLALIFATGMSFTTVELGNEQAMDYFRNGGTWVPIPEINCGVVGANNCQVRLPDGSIHDIYDLQDFNSLKKTTRTTPVEL</sequence>
<accession>A0ABU1K874</accession>
<dbReference type="Proteomes" id="UP001257659">
    <property type="component" value="Unassembled WGS sequence"/>
</dbReference>
<dbReference type="RefSeq" id="WP_309729579.1">
    <property type="nucleotide sequence ID" value="NZ_JAVDQA010000008.1"/>
</dbReference>
<proteinExistence type="predicted"/>
<dbReference type="Pfam" id="PF20130">
    <property type="entry name" value="DUF6520"/>
    <property type="match status" value="1"/>
</dbReference>
<gene>
    <name evidence="2" type="ORF">GGR31_002481</name>
</gene>
<evidence type="ECO:0000256" key="1">
    <source>
        <dbReference type="SAM" id="SignalP"/>
    </source>
</evidence>
<evidence type="ECO:0000313" key="3">
    <source>
        <dbReference type="Proteomes" id="UP001257659"/>
    </source>
</evidence>
<dbReference type="InterPro" id="IPR045391">
    <property type="entry name" value="DUF6520"/>
</dbReference>
<keyword evidence="3" id="KW-1185">Reference proteome</keyword>
<reference evidence="2 3" key="1">
    <citation type="submission" date="2023-07" db="EMBL/GenBank/DDBJ databases">
        <title>Genomic Encyclopedia of Type Strains, Phase IV (KMG-IV): sequencing the most valuable type-strain genomes for metagenomic binning, comparative biology and taxonomic classification.</title>
        <authorList>
            <person name="Goeker M."/>
        </authorList>
    </citation>
    <scope>NUCLEOTIDE SEQUENCE [LARGE SCALE GENOMIC DNA]</scope>
    <source>
        <strain evidence="2 3">DSM 102814</strain>
    </source>
</reference>
<evidence type="ECO:0000313" key="2">
    <source>
        <dbReference type="EMBL" id="MDR6301809.1"/>
    </source>
</evidence>
<comment type="caution">
    <text evidence="2">The sequence shown here is derived from an EMBL/GenBank/DDBJ whole genome shotgun (WGS) entry which is preliminary data.</text>
</comment>
<feature type="signal peptide" evidence="1">
    <location>
        <begin position="1"/>
        <end position="21"/>
    </location>
</feature>
<dbReference type="EMBL" id="JAVDQA010000008">
    <property type="protein sequence ID" value="MDR6301809.1"/>
    <property type="molecule type" value="Genomic_DNA"/>
</dbReference>
<keyword evidence="1" id="KW-0732">Signal</keyword>
<organism evidence="2 3">
    <name type="scientific">Mesonia maritima</name>
    <dbReference type="NCBI Taxonomy" id="1793873"/>
    <lineage>
        <taxon>Bacteria</taxon>
        <taxon>Pseudomonadati</taxon>
        <taxon>Bacteroidota</taxon>
        <taxon>Flavobacteriia</taxon>
        <taxon>Flavobacteriales</taxon>
        <taxon>Flavobacteriaceae</taxon>
        <taxon>Mesonia</taxon>
    </lineage>
</organism>
<evidence type="ECO:0008006" key="4">
    <source>
        <dbReference type="Google" id="ProtNLM"/>
    </source>
</evidence>
<feature type="chain" id="PRO_5047454297" description="TMhelix containing protein" evidence="1">
    <location>
        <begin position="22"/>
        <end position="88"/>
    </location>
</feature>
<name>A0ABU1K874_9FLAO</name>
<protein>
    <recommendedName>
        <fullName evidence="4">TMhelix containing protein</fullName>
    </recommendedName>
</protein>